<dbReference type="EMBL" id="JACCBI010000001">
    <property type="protein sequence ID" value="NYD67608.1"/>
    <property type="molecule type" value="Genomic_DNA"/>
</dbReference>
<evidence type="ECO:0000256" key="1">
    <source>
        <dbReference type="ARBA" id="ARBA00000098"/>
    </source>
</evidence>
<evidence type="ECO:0000259" key="16">
    <source>
        <dbReference type="Pfam" id="PF17900"/>
    </source>
</evidence>
<comment type="similarity">
    <text evidence="3">Belongs to the peptidase M1 family.</text>
</comment>
<keyword evidence="6" id="KW-0963">Cytoplasm</keyword>
<dbReference type="Gene3D" id="2.60.40.1730">
    <property type="entry name" value="tricorn interacting facor f3 domain"/>
    <property type="match status" value="1"/>
</dbReference>
<feature type="binding site" evidence="14">
    <location>
        <position position="296"/>
    </location>
    <ligand>
        <name>Zn(2+)</name>
        <dbReference type="ChEBI" id="CHEBI:29105"/>
        <note>catalytic</note>
    </ligand>
</feature>
<dbReference type="SUPFAM" id="SSF55486">
    <property type="entry name" value="Metalloproteases ('zincins'), catalytic domain"/>
    <property type="match status" value="1"/>
</dbReference>
<evidence type="ECO:0000256" key="13">
    <source>
        <dbReference type="ARBA" id="ARBA00031533"/>
    </source>
</evidence>
<dbReference type="InterPro" id="IPR045357">
    <property type="entry name" value="Aminopeptidase_N-like_N"/>
</dbReference>
<dbReference type="EMBL" id="SDPM01000001">
    <property type="protein sequence ID" value="RXZ88184.1"/>
    <property type="molecule type" value="Genomic_DNA"/>
</dbReference>
<keyword evidence="19" id="KW-1185">Reference proteome</keyword>
<dbReference type="Proteomes" id="UP000581087">
    <property type="component" value="Unassembled WGS sequence"/>
</dbReference>
<dbReference type="SUPFAM" id="SSF63737">
    <property type="entry name" value="Leukotriene A4 hydrolase N-terminal domain"/>
    <property type="match status" value="1"/>
</dbReference>
<dbReference type="RefSeq" id="WP_129172448.1">
    <property type="nucleotide sequence ID" value="NZ_JACCBI010000001.1"/>
</dbReference>
<comment type="caution">
    <text evidence="18">The sequence shown here is derived from an EMBL/GenBank/DDBJ whole genome shotgun (WGS) entry which is preliminary data.</text>
</comment>
<gene>
    <name evidence="17" type="ORF">BJ972_002127</name>
    <name evidence="18" type="ORF">ESP50_03105</name>
</gene>
<dbReference type="Gene3D" id="1.10.390.10">
    <property type="entry name" value="Neutral Protease Domain 2"/>
    <property type="match status" value="1"/>
</dbReference>
<dbReference type="CDD" id="cd09603">
    <property type="entry name" value="M1_APN_like"/>
    <property type="match status" value="1"/>
</dbReference>
<evidence type="ECO:0000313" key="18">
    <source>
        <dbReference type="EMBL" id="RXZ88184.1"/>
    </source>
</evidence>
<dbReference type="InterPro" id="IPR014782">
    <property type="entry name" value="Peptidase_M1_dom"/>
</dbReference>
<dbReference type="Pfam" id="PF17900">
    <property type="entry name" value="Peptidase_M1_N"/>
    <property type="match status" value="1"/>
</dbReference>
<accession>A0A4Q2M7G1</accession>
<proteinExistence type="inferred from homology"/>
<comment type="cofactor">
    <cofactor evidence="14">
        <name>Zn(2+)</name>
        <dbReference type="ChEBI" id="CHEBI:29105"/>
    </cofactor>
    <text evidence="14">Binds 1 zinc ion per subunit.</text>
</comment>
<evidence type="ECO:0000313" key="20">
    <source>
        <dbReference type="Proteomes" id="UP000581087"/>
    </source>
</evidence>
<keyword evidence="7" id="KW-0645">Protease</keyword>
<dbReference type="InterPro" id="IPR027268">
    <property type="entry name" value="Peptidase_M4/M1_CTD_sf"/>
</dbReference>
<evidence type="ECO:0000313" key="17">
    <source>
        <dbReference type="EMBL" id="NYD67608.1"/>
    </source>
</evidence>
<comment type="catalytic activity">
    <reaction evidence="1">
        <text>Release of an N-terminal amino acid, Xaa-|-Yaa- from a peptide, amide or arylamide. Xaa is preferably Ala, but may be most amino acids including Pro (slow action). When a terminal hydrophobic residue is followed by a prolyl residue, the two may be released as an intact Xaa-Pro dipeptide.</text>
        <dbReference type="EC" id="3.4.11.2"/>
    </reaction>
</comment>
<evidence type="ECO:0000256" key="12">
    <source>
        <dbReference type="ARBA" id="ARBA00029811"/>
    </source>
</evidence>
<feature type="domain" description="Aminopeptidase N-like N-terminal" evidence="16">
    <location>
        <begin position="27"/>
        <end position="196"/>
    </location>
</feature>
<dbReference type="PANTHER" id="PTHR45726">
    <property type="entry name" value="LEUKOTRIENE A-4 HYDROLASE"/>
    <property type="match status" value="1"/>
</dbReference>
<comment type="subcellular location">
    <subcellularLocation>
        <location evidence="2">Cytoplasm</location>
    </subcellularLocation>
</comment>
<dbReference type="GO" id="GO:0008270">
    <property type="term" value="F:zinc ion binding"/>
    <property type="evidence" value="ECO:0007669"/>
    <property type="project" value="InterPro"/>
</dbReference>
<feature type="binding site" evidence="14">
    <location>
        <position position="315"/>
    </location>
    <ligand>
        <name>Zn(2+)</name>
        <dbReference type="ChEBI" id="CHEBI:29105"/>
        <note>catalytic</note>
    </ligand>
</feature>
<keyword evidence="10 14" id="KW-0862">Zinc</keyword>
<evidence type="ECO:0000313" key="19">
    <source>
        <dbReference type="Proteomes" id="UP000292686"/>
    </source>
</evidence>
<dbReference type="AlphaFoldDB" id="A0A4Q2M7G1"/>
<organism evidence="18 19">
    <name type="scientific">Agromyces atrinae</name>
    <dbReference type="NCBI Taxonomy" id="592376"/>
    <lineage>
        <taxon>Bacteria</taxon>
        <taxon>Bacillati</taxon>
        <taxon>Actinomycetota</taxon>
        <taxon>Actinomycetes</taxon>
        <taxon>Micrococcales</taxon>
        <taxon>Microbacteriaceae</taxon>
        <taxon>Agromyces</taxon>
    </lineage>
</organism>
<name>A0A4Q2M7G1_9MICO</name>
<evidence type="ECO:0000256" key="7">
    <source>
        <dbReference type="ARBA" id="ARBA00022670"/>
    </source>
</evidence>
<evidence type="ECO:0000256" key="9">
    <source>
        <dbReference type="ARBA" id="ARBA00022801"/>
    </source>
</evidence>
<evidence type="ECO:0000256" key="4">
    <source>
        <dbReference type="ARBA" id="ARBA00012564"/>
    </source>
</evidence>
<feature type="binding site" evidence="14">
    <location>
        <position position="292"/>
    </location>
    <ligand>
        <name>Zn(2+)</name>
        <dbReference type="ChEBI" id="CHEBI:29105"/>
        <note>catalytic</note>
    </ligand>
</feature>
<keyword evidence="17" id="KW-0031">Aminopeptidase</keyword>
<dbReference type="GO" id="GO:0016285">
    <property type="term" value="F:alanyl aminopeptidase activity"/>
    <property type="evidence" value="ECO:0007669"/>
    <property type="project" value="UniProtKB-EC"/>
</dbReference>
<dbReference type="InterPro" id="IPR042097">
    <property type="entry name" value="Aminopeptidase_N-like_N_sf"/>
</dbReference>
<evidence type="ECO:0000256" key="14">
    <source>
        <dbReference type="PIRSR" id="PIRSR634015-3"/>
    </source>
</evidence>
<reference evidence="18 19" key="1">
    <citation type="submission" date="2019-01" db="EMBL/GenBank/DDBJ databases">
        <title>Agromyces.</title>
        <authorList>
            <person name="Li J."/>
        </authorList>
    </citation>
    <scope>NUCLEOTIDE SEQUENCE [LARGE SCALE GENOMIC DNA]</scope>
    <source>
        <strain evidence="18 19">DSM 23870</strain>
    </source>
</reference>
<dbReference type="PRINTS" id="PR00756">
    <property type="entry name" value="ALADIPTASE"/>
</dbReference>
<keyword evidence="9" id="KW-0378">Hydrolase</keyword>
<evidence type="ECO:0000256" key="6">
    <source>
        <dbReference type="ARBA" id="ARBA00022490"/>
    </source>
</evidence>
<dbReference type="Proteomes" id="UP000292686">
    <property type="component" value="Unassembled WGS sequence"/>
</dbReference>
<evidence type="ECO:0000256" key="11">
    <source>
        <dbReference type="ARBA" id="ARBA00023049"/>
    </source>
</evidence>
<dbReference type="InterPro" id="IPR001930">
    <property type="entry name" value="Peptidase_M1"/>
</dbReference>
<sequence length="437" mass="47681">MPAVAGAETAGDPYIPRSGNGGYRVASYDLDLTYRVPTNRLEGTATLTIVTDQKLSRFSLDLVGLGVKRVRVDGRKTPFRHADGKVRITPEKALAAGATVTVVVEYAGAPRPRRSRWGTIGWEELDDGVLVASQPSGAPSWYPCNDHPSDKATYRVTFATDAAYTVIASGALVSRRIVGGRGVWRFEQAAPTPTYLVAVQVGRLASVPVDLAGVAGTLHRPAAIAPVVDRELERLPEMMTLFERTFGPYPFDGYGVVVTEDEIEIPLEAQGIATFGSNHLDGSGREERLVAHELAHQWFGNSVGLRRWSDIWLNEGFCCYAEWLWSEASGSERVETLARRHHRALASAPQDLLLVDPGVDDMFDDRVYKRGALAVHALRVFAGDAVFTDILHAWTTRYRHGLATTDDLLALAEELAPGATAVLAPWLAERALPAFPR</sequence>
<dbReference type="InterPro" id="IPR034015">
    <property type="entry name" value="M1_LTA4H"/>
</dbReference>
<dbReference type="GO" id="GO:0005737">
    <property type="term" value="C:cytoplasm"/>
    <property type="evidence" value="ECO:0007669"/>
    <property type="project" value="UniProtKB-SubCell"/>
</dbReference>
<dbReference type="PANTHER" id="PTHR45726:SF3">
    <property type="entry name" value="LEUKOTRIENE A-4 HYDROLASE"/>
    <property type="match status" value="1"/>
</dbReference>
<keyword evidence="11" id="KW-0482">Metalloprotease</keyword>
<dbReference type="Pfam" id="PF01433">
    <property type="entry name" value="Peptidase_M1"/>
    <property type="match status" value="1"/>
</dbReference>
<dbReference type="GO" id="GO:0008237">
    <property type="term" value="F:metallopeptidase activity"/>
    <property type="evidence" value="ECO:0007669"/>
    <property type="project" value="UniProtKB-KW"/>
</dbReference>
<evidence type="ECO:0000256" key="8">
    <source>
        <dbReference type="ARBA" id="ARBA00022723"/>
    </source>
</evidence>
<dbReference type="GO" id="GO:0006508">
    <property type="term" value="P:proteolysis"/>
    <property type="evidence" value="ECO:0007669"/>
    <property type="project" value="UniProtKB-KW"/>
</dbReference>
<keyword evidence="8 14" id="KW-0479">Metal-binding</keyword>
<feature type="domain" description="Peptidase M1 membrane alanine aminopeptidase" evidence="15">
    <location>
        <begin position="231"/>
        <end position="414"/>
    </location>
</feature>
<dbReference type="OrthoDB" id="100605at2"/>
<protein>
    <recommendedName>
        <fullName evidence="5">Aminopeptidase N</fullName>
        <ecNumber evidence="4">3.4.11.2</ecNumber>
    </recommendedName>
    <alternativeName>
        <fullName evidence="12">Alanine aminopeptidase</fullName>
    </alternativeName>
    <alternativeName>
        <fullName evidence="13">Lysyl aminopeptidase</fullName>
    </alternativeName>
</protein>
<evidence type="ECO:0000256" key="3">
    <source>
        <dbReference type="ARBA" id="ARBA00010136"/>
    </source>
</evidence>
<evidence type="ECO:0000259" key="15">
    <source>
        <dbReference type="Pfam" id="PF01433"/>
    </source>
</evidence>
<evidence type="ECO:0000256" key="5">
    <source>
        <dbReference type="ARBA" id="ARBA00015611"/>
    </source>
</evidence>
<evidence type="ECO:0000256" key="10">
    <source>
        <dbReference type="ARBA" id="ARBA00022833"/>
    </source>
</evidence>
<evidence type="ECO:0000256" key="2">
    <source>
        <dbReference type="ARBA" id="ARBA00004496"/>
    </source>
</evidence>
<dbReference type="EC" id="3.4.11.2" evidence="4"/>
<reference evidence="17 20" key="2">
    <citation type="submission" date="2020-07" db="EMBL/GenBank/DDBJ databases">
        <title>Sequencing the genomes of 1000 actinobacteria strains.</title>
        <authorList>
            <person name="Klenk H.-P."/>
        </authorList>
    </citation>
    <scope>NUCLEOTIDE SEQUENCE [LARGE SCALE GENOMIC DNA]</scope>
    <source>
        <strain evidence="17 20">DSM 23870</strain>
    </source>
</reference>